<comment type="caution">
    <text evidence="2">The sequence shown here is derived from an EMBL/GenBank/DDBJ whole genome shotgun (WGS) entry which is preliminary data.</text>
</comment>
<dbReference type="RefSeq" id="WP_259249731.1">
    <property type="nucleotide sequence ID" value="NZ_JAOCDZ010000007.1"/>
</dbReference>
<evidence type="ECO:0000313" key="3">
    <source>
        <dbReference type="Proteomes" id="UP001161094"/>
    </source>
</evidence>
<dbReference type="PANTHER" id="PTHR36302:SF1">
    <property type="entry name" value="COPPER CHAPERONE PCU(A)C"/>
    <property type="match status" value="1"/>
</dbReference>
<dbReference type="Gene3D" id="2.60.40.1890">
    <property type="entry name" value="PCu(A)C copper chaperone"/>
    <property type="match status" value="1"/>
</dbReference>
<keyword evidence="1" id="KW-0732">Signal</keyword>
<feature type="signal peptide" evidence="1">
    <location>
        <begin position="1"/>
        <end position="27"/>
    </location>
</feature>
<gene>
    <name evidence="2" type="ORF">N5D93_11470</name>
</gene>
<dbReference type="InterPro" id="IPR007410">
    <property type="entry name" value="LpqE-like"/>
</dbReference>
<accession>A0AA42IXD6</accession>
<dbReference type="AlphaFoldDB" id="A0AA42IXD6"/>
<dbReference type="Proteomes" id="UP001161094">
    <property type="component" value="Unassembled WGS sequence"/>
</dbReference>
<dbReference type="EMBL" id="JAOCDZ010000007">
    <property type="protein sequence ID" value="MDH0736432.1"/>
    <property type="molecule type" value="Genomic_DNA"/>
</dbReference>
<proteinExistence type="predicted"/>
<feature type="chain" id="PRO_5041438853" evidence="1">
    <location>
        <begin position="28"/>
        <end position="167"/>
    </location>
</feature>
<evidence type="ECO:0000256" key="1">
    <source>
        <dbReference type="SAM" id="SignalP"/>
    </source>
</evidence>
<dbReference type="InterPro" id="IPR058248">
    <property type="entry name" value="Lxx211020-like"/>
</dbReference>
<dbReference type="SUPFAM" id="SSF110087">
    <property type="entry name" value="DR1885-like metal-binding protein"/>
    <property type="match status" value="1"/>
</dbReference>
<organism evidence="2 3">
    <name type="scientific">Achromobacter spanius</name>
    <dbReference type="NCBI Taxonomy" id="217203"/>
    <lineage>
        <taxon>Bacteria</taxon>
        <taxon>Pseudomonadati</taxon>
        <taxon>Pseudomonadota</taxon>
        <taxon>Betaproteobacteria</taxon>
        <taxon>Burkholderiales</taxon>
        <taxon>Alcaligenaceae</taxon>
        <taxon>Achromobacter</taxon>
    </lineage>
</organism>
<protein>
    <submittedName>
        <fullName evidence="2">Copper chaperone PCu(A)C</fullName>
    </submittedName>
</protein>
<dbReference type="Pfam" id="PF04314">
    <property type="entry name" value="PCuAC"/>
    <property type="match status" value="1"/>
</dbReference>
<sequence>MKNFSLRTFATALSLSVLAGFASPSLAADAPLKVEDAWVRATVPNQHATGVFMRLTSPDAGRLVAVESDAAKHVEVHEMAMQDNVMKMREVPAVDLPAGQAVDLKPGGYHVMLIDLARQITPGDHVQLTLIVEDAKQQQHRVPVTAEARALNAKAGAAPAAAHGHGH</sequence>
<name>A0AA42IXD6_9BURK</name>
<dbReference type="InterPro" id="IPR036182">
    <property type="entry name" value="PCuAC_sf"/>
</dbReference>
<reference evidence="2" key="1">
    <citation type="submission" date="2022-09" db="EMBL/GenBank/DDBJ databases">
        <title>Intensive care unit water sources are persistently colonized with multi-drug resistant bacteria and are the site of extensive horizontal gene transfer of antibiotic resistance genes.</title>
        <authorList>
            <person name="Diorio-Toth L."/>
        </authorList>
    </citation>
    <scope>NUCLEOTIDE SEQUENCE</scope>
    <source>
        <strain evidence="2">GD03843</strain>
    </source>
</reference>
<dbReference type="PANTHER" id="PTHR36302">
    <property type="entry name" value="BLR7088 PROTEIN"/>
    <property type="match status" value="1"/>
</dbReference>
<evidence type="ECO:0000313" key="2">
    <source>
        <dbReference type="EMBL" id="MDH0736432.1"/>
    </source>
</evidence>